<name>A0A7M2X1C8_9BACT</name>
<evidence type="ECO:0000313" key="6">
    <source>
        <dbReference type="EMBL" id="QOV91419.1"/>
    </source>
</evidence>
<dbReference type="InterPro" id="IPR013658">
    <property type="entry name" value="SGL"/>
</dbReference>
<evidence type="ECO:0000256" key="4">
    <source>
        <dbReference type="SAM" id="SignalP"/>
    </source>
</evidence>
<sequence>MTTARAIPVFALVLTLGFASASRAADDYKLGADSQRVEGVPQGKVTAYKFNKSKVFPGTERDYHVYIPAQYDGKTPACVMIFFDGGGFQNDKGGYRATVVMDNLIHKKEMPVTIGVFVNPGVIPPPATAAKGKDDKGNPVDPLPRMNRSYEYDSPTDLNARFLIEELLPEATKDLNVVKDGNGRGLCGGSSGGIAAWVAAWERPAEFSRVISFIGSFTNLRGGQDCSSLIRKHEGKPIRVFLQDGSNDLDIYSGSWWVGNNDMMSALRFAGYDYQWAPGDGGHNGKHGGSLLPDALRYIWKDYPNPVAKPQFQNAKDQRNVVGEILIPGEEWQVVVEGLAGSEGPAAHADGSVMFTEGRTGKIHRIAPDGKVTLFAENAEGPDGAEFGPDGKLYVACNKTNKIVRHTADGKMEVVASDIMPNDLVVTATGHVYVTDHKNQQVWHITPTGEKTVADKGLNFPNGIVLTPDQSQLIVSDMKGAGLYAYQIKADGSLTNKALYYYAQIPPNTSNSGIDGLTVDRDGRLYACSPIGIQVFDQAGRVFAIVNKPVAGKPMSSVAIGGPDLSYLYVTCGEKVYRRKIKPKGVIFYAGPVVPGKPRM</sequence>
<dbReference type="InterPro" id="IPR029058">
    <property type="entry name" value="AB_hydrolase_fold"/>
</dbReference>
<dbReference type="Pfam" id="PF00756">
    <property type="entry name" value="Esterase"/>
    <property type="match status" value="1"/>
</dbReference>
<dbReference type="Proteomes" id="UP000593765">
    <property type="component" value="Chromosome"/>
</dbReference>
<evidence type="ECO:0000256" key="3">
    <source>
        <dbReference type="SAM" id="MobiDB-lite"/>
    </source>
</evidence>
<dbReference type="InterPro" id="IPR011042">
    <property type="entry name" value="6-blade_b-propeller_TolB-like"/>
</dbReference>
<dbReference type="PROSITE" id="PS51125">
    <property type="entry name" value="NHL"/>
    <property type="match status" value="1"/>
</dbReference>
<feature type="region of interest" description="Disordered" evidence="3">
    <location>
        <begin position="127"/>
        <end position="146"/>
    </location>
</feature>
<dbReference type="Gene3D" id="3.40.50.1820">
    <property type="entry name" value="alpha/beta hydrolase"/>
    <property type="match status" value="1"/>
</dbReference>
<dbReference type="SUPFAM" id="SSF53474">
    <property type="entry name" value="alpha/beta-Hydrolases"/>
    <property type="match status" value="1"/>
</dbReference>
<feature type="signal peptide" evidence="4">
    <location>
        <begin position="1"/>
        <end position="24"/>
    </location>
</feature>
<dbReference type="InterPro" id="IPR001258">
    <property type="entry name" value="NHL_repeat"/>
</dbReference>
<feature type="repeat" description="NHL" evidence="2">
    <location>
        <begin position="420"/>
        <end position="448"/>
    </location>
</feature>
<organism evidence="6 7">
    <name type="scientific">Humisphaera borealis</name>
    <dbReference type="NCBI Taxonomy" id="2807512"/>
    <lineage>
        <taxon>Bacteria</taxon>
        <taxon>Pseudomonadati</taxon>
        <taxon>Planctomycetota</taxon>
        <taxon>Phycisphaerae</taxon>
        <taxon>Tepidisphaerales</taxon>
        <taxon>Tepidisphaeraceae</taxon>
        <taxon>Humisphaera</taxon>
    </lineage>
</organism>
<protein>
    <submittedName>
        <fullName evidence="6">SMP-30/gluconolactonase/LRE family protein</fullName>
    </submittedName>
</protein>
<evidence type="ECO:0000256" key="2">
    <source>
        <dbReference type="PROSITE-ProRule" id="PRU00504"/>
    </source>
</evidence>
<dbReference type="SUPFAM" id="SSF63829">
    <property type="entry name" value="Calcium-dependent phosphotriesterase"/>
    <property type="match status" value="1"/>
</dbReference>
<feature type="chain" id="PRO_5033998887" evidence="4">
    <location>
        <begin position="25"/>
        <end position="600"/>
    </location>
</feature>
<gene>
    <name evidence="6" type="ORF">IPV69_08715</name>
</gene>
<dbReference type="AlphaFoldDB" id="A0A7M2X1C8"/>
<dbReference type="InterPro" id="IPR000801">
    <property type="entry name" value="Esterase-like"/>
</dbReference>
<feature type="domain" description="SMP-30/Gluconolactonase/LRE-like region" evidence="5">
    <location>
        <begin position="342"/>
        <end position="572"/>
    </location>
</feature>
<dbReference type="KEGG" id="hbs:IPV69_08715"/>
<dbReference type="RefSeq" id="WP_206294692.1">
    <property type="nucleotide sequence ID" value="NZ_CP063458.1"/>
</dbReference>
<proteinExistence type="predicted"/>
<keyword evidence="7" id="KW-1185">Reference proteome</keyword>
<dbReference type="PANTHER" id="PTHR48098:SF3">
    <property type="entry name" value="IRON(III) ENTEROBACTIN ESTERASE"/>
    <property type="match status" value="1"/>
</dbReference>
<keyword evidence="4" id="KW-0732">Signal</keyword>
<dbReference type="Gene3D" id="2.120.10.30">
    <property type="entry name" value="TolB, C-terminal domain"/>
    <property type="match status" value="1"/>
</dbReference>
<evidence type="ECO:0000313" key="7">
    <source>
        <dbReference type="Proteomes" id="UP000593765"/>
    </source>
</evidence>
<evidence type="ECO:0000259" key="5">
    <source>
        <dbReference type="Pfam" id="PF08450"/>
    </source>
</evidence>
<evidence type="ECO:0000256" key="1">
    <source>
        <dbReference type="ARBA" id="ARBA00022737"/>
    </source>
</evidence>
<accession>A0A7M2X1C8</accession>
<keyword evidence="1" id="KW-0677">Repeat</keyword>
<dbReference type="Pfam" id="PF08450">
    <property type="entry name" value="SGL"/>
    <property type="match status" value="1"/>
</dbReference>
<dbReference type="InterPro" id="IPR050583">
    <property type="entry name" value="Mycobacterial_A85_antigen"/>
</dbReference>
<dbReference type="PANTHER" id="PTHR48098">
    <property type="entry name" value="ENTEROCHELIN ESTERASE-RELATED"/>
    <property type="match status" value="1"/>
</dbReference>
<reference evidence="6 7" key="1">
    <citation type="submission" date="2020-10" db="EMBL/GenBank/DDBJ databases">
        <title>Wide distribution of Phycisphaera-like planctomycetes from WD2101 soil group in peatlands and genome analysis of the first cultivated representative.</title>
        <authorList>
            <person name="Dedysh S.N."/>
            <person name="Beletsky A.V."/>
            <person name="Ivanova A."/>
            <person name="Kulichevskaya I.S."/>
            <person name="Suzina N.E."/>
            <person name="Philippov D.A."/>
            <person name="Rakitin A.L."/>
            <person name="Mardanov A.V."/>
            <person name="Ravin N.V."/>
        </authorList>
    </citation>
    <scope>NUCLEOTIDE SEQUENCE [LARGE SCALE GENOMIC DNA]</scope>
    <source>
        <strain evidence="6 7">M1803</strain>
    </source>
</reference>
<dbReference type="EMBL" id="CP063458">
    <property type="protein sequence ID" value="QOV91419.1"/>
    <property type="molecule type" value="Genomic_DNA"/>
</dbReference>